<proteinExistence type="predicted"/>
<keyword evidence="1" id="KW-0812">Transmembrane</keyword>
<evidence type="ECO:0000313" key="2">
    <source>
        <dbReference type="EMBL" id="KYC53959.1"/>
    </source>
</evidence>
<accession>A0A150J9N9</accession>
<comment type="caution">
    <text evidence="2">The sequence shown here is derived from an EMBL/GenBank/DDBJ whole genome shotgun (WGS) entry which is preliminary data.</text>
</comment>
<keyword evidence="1" id="KW-0472">Membrane</keyword>
<accession>A0A150JEK3</accession>
<protein>
    <submittedName>
        <fullName evidence="2">Uncharacterized protein</fullName>
    </submittedName>
</protein>
<organism evidence="2 4">
    <name type="scientific">Candidatus Methanofastidiosum methylothiophilum</name>
    <dbReference type="NCBI Taxonomy" id="1705564"/>
    <lineage>
        <taxon>Archaea</taxon>
        <taxon>Methanobacteriati</taxon>
        <taxon>Methanobacteriota</taxon>
        <taxon>Stenosarchaea group</taxon>
        <taxon>Candidatus Methanofastidiosia</taxon>
        <taxon>Candidatus Methanofastidiosales</taxon>
        <taxon>Candidatus Methanofastidiosaceae</taxon>
        <taxon>Candidatus Methanofastidiosum</taxon>
    </lineage>
</organism>
<dbReference type="AlphaFoldDB" id="A0A150J9N9"/>
<evidence type="ECO:0000256" key="1">
    <source>
        <dbReference type="SAM" id="Phobius"/>
    </source>
</evidence>
<reference evidence="2 4" key="1">
    <citation type="journal article" date="2016" name="ISME J.">
        <title>Chasing the elusive Euryarchaeota class WSA2: genomes reveal a uniquely fastidious methyl-reducing methanogen.</title>
        <authorList>
            <person name="Nobu M.K."/>
            <person name="Narihiro T."/>
            <person name="Kuroda K."/>
            <person name="Mei R."/>
            <person name="Liu W.T."/>
        </authorList>
    </citation>
    <scope>NUCLEOTIDE SEQUENCE [LARGE SCALE GENOMIC DNA]</scope>
    <source>
        <strain evidence="2">ADurb1013_Bin02101</strain>
        <strain evidence="3">ADurb1213_Bin02801</strain>
    </source>
</reference>
<dbReference type="EMBL" id="LNJE01000020">
    <property type="protein sequence ID" value="KYC56408.1"/>
    <property type="molecule type" value="Genomic_DNA"/>
</dbReference>
<evidence type="ECO:0000313" key="4">
    <source>
        <dbReference type="Proteomes" id="UP000092420"/>
    </source>
</evidence>
<keyword evidence="1" id="KW-1133">Transmembrane helix</keyword>
<accession>A0A150JH05</accession>
<dbReference type="Proteomes" id="UP000092420">
    <property type="component" value="Unassembled WGS sequence"/>
</dbReference>
<sequence>MKRNLRVGISLFFILITLTLFIVNVAAQFESNSQHYRFQMKFLGTEGTVRPNENLRISDVRFILNKDTITLKMNIYIPRNSGIDKMEISLINDPDRSNRFFLEPIAAKGAVSSIRPLYMDAAESYYLKDGDTNKKISFLTLTYKRVGEYYYHLPLNATVDSFYGEFWIVFDKGTNDPFILLDNNNINISFSYPYGDAKINGIKVPDEYTITTVTPETTDRVKSFVVYYSVQPTSVFIEAIKGHAEPTILEKMTIWGNSNLGILLIIFTLLSGIDIILEYLANWRHLIRINKQRKTKDSNTLRVREERIPRPIEGMPRLKVAPVHVERKWPVSKEESVERYRSYGRVDDTKDLINDIKKLEKAMEDYEDLMKSRKK</sequence>
<gene>
    <name evidence="2" type="ORF">AN188_01315</name>
    <name evidence="3" type="ORF">APG09_01389</name>
</gene>
<dbReference type="EMBL" id="LNJB01000020">
    <property type="protein sequence ID" value="KYC53959.1"/>
    <property type="molecule type" value="Genomic_DNA"/>
</dbReference>
<name>A0A150J9N9_9EURY</name>
<feature type="transmembrane region" description="Helical" evidence="1">
    <location>
        <begin position="260"/>
        <end position="281"/>
    </location>
</feature>
<evidence type="ECO:0000313" key="3">
    <source>
        <dbReference type="EMBL" id="KYC56408.1"/>
    </source>
</evidence>